<dbReference type="InterPro" id="IPR011010">
    <property type="entry name" value="DNA_brk_join_enz"/>
</dbReference>
<dbReference type="EMBL" id="CP108169">
    <property type="protein sequence ID" value="WTQ78356.1"/>
    <property type="molecule type" value="Genomic_DNA"/>
</dbReference>
<dbReference type="Pfam" id="PF00589">
    <property type="entry name" value="Phage_integrase"/>
    <property type="match status" value="1"/>
</dbReference>
<proteinExistence type="predicted"/>
<dbReference type="SUPFAM" id="SSF56349">
    <property type="entry name" value="DNA breaking-rejoining enzymes"/>
    <property type="match status" value="1"/>
</dbReference>
<dbReference type="AlphaFoldDB" id="A0AAU1LJV4"/>
<reference evidence="3" key="1">
    <citation type="submission" date="2022-10" db="EMBL/GenBank/DDBJ databases">
        <title>The complete genomes of actinobacterial strains from the NBC collection.</title>
        <authorList>
            <person name="Joergensen T.S."/>
            <person name="Alvarez Arevalo M."/>
            <person name="Sterndorff E.B."/>
            <person name="Faurdal D."/>
            <person name="Vuksanovic O."/>
            <person name="Mourched A.-S."/>
            <person name="Charusanti P."/>
            <person name="Shaw S."/>
            <person name="Blin K."/>
            <person name="Weber T."/>
        </authorList>
    </citation>
    <scope>NUCLEOTIDE SEQUENCE</scope>
    <source>
        <strain evidence="3">NBC_00148</strain>
    </source>
</reference>
<dbReference type="GO" id="GO:0015074">
    <property type="term" value="P:DNA integration"/>
    <property type="evidence" value="ECO:0007669"/>
    <property type="project" value="InterPro"/>
</dbReference>
<evidence type="ECO:0000313" key="4">
    <source>
        <dbReference type="EMBL" id="WTQ78356.1"/>
    </source>
</evidence>
<keyword evidence="1" id="KW-0233">DNA recombination</keyword>
<evidence type="ECO:0000259" key="2">
    <source>
        <dbReference type="PROSITE" id="PS51898"/>
    </source>
</evidence>
<organism evidence="3">
    <name type="scientific">Streptomyces sp. NBC_00148</name>
    <dbReference type="NCBI Taxonomy" id="2903626"/>
    <lineage>
        <taxon>Bacteria</taxon>
        <taxon>Bacillati</taxon>
        <taxon>Actinomycetota</taxon>
        <taxon>Actinomycetes</taxon>
        <taxon>Kitasatosporales</taxon>
        <taxon>Streptomycetaceae</taxon>
        <taxon>Streptomyces</taxon>
    </lineage>
</organism>
<dbReference type="PANTHER" id="PTHR30349">
    <property type="entry name" value="PHAGE INTEGRASE-RELATED"/>
    <property type="match status" value="1"/>
</dbReference>
<protein>
    <submittedName>
        <fullName evidence="3">Tyrosine-type recombinase/integrase</fullName>
    </submittedName>
</protein>
<accession>A0AAU1LJV4</accession>
<feature type="domain" description="Tyr recombinase" evidence="2">
    <location>
        <begin position="175"/>
        <end position="375"/>
    </location>
</feature>
<dbReference type="Gene3D" id="1.10.443.10">
    <property type="entry name" value="Intergrase catalytic core"/>
    <property type="match status" value="1"/>
</dbReference>
<sequence>MEQNYVAERSISPTTGAERWVVADTRTFNLHAEACAFLAGLRSKGRSPNTERAYAGRLALYLNYCAGHRIEWSCPSFMALSGLQQWLVTTPLPARSRRTPAAPRYRSQGTANAVMTAVTDFLSFGALHGWVPAQTAGLLSEPKFLRFLPAGYDDGERGQWRQAQVSAFRFQVSEPGYEDLSPQQIRRMIADTPRARDRFLIALLATTGLRIGEALGLRQEDLHFLASSRSLGCPMEGPHLHVRRRTDNPNRALAKSRHSRCLPVTPDIVAFYTDYQHERTPVAAAAETGMVFVNLFRPPLGRAMTYPNAKSVFDRLARRAGHPARPHMLRHSAATHWLRGGVDRDVVQKLLGHASPLSMDRYRHVDESETRAAVDRAQAWREDQ</sequence>
<dbReference type="GO" id="GO:0003677">
    <property type="term" value="F:DNA binding"/>
    <property type="evidence" value="ECO:0007669"/>
    <property type="project" value="InterPro"/>
</dbReference>
<evidence type="ECO:0000313" key="3">
    <source>
        <dbReference type="EMBL" id="WTQ71553.1"/>
    </source>
</evidence>
<name>A0AAU1LJV4_9ACTN</name>
<dbReference type="InterPro" id="IPR013762">
    <property type="entry name" value="Integrase-like_cat_sf"/>
</dbReference>
<dbReference type="PANTHER" id="PTHR30349:SF64">
    <property type="entry name" value="PROPHAGE INTEGRASE INTD-RELATED"/>
    <property type="match status" value="1"/>
</dbReference>
<dbReference type="PROSITE" id="PS51898">
    <property type="entry name" value="TYR_RECOMBINASE"/>
    <property type="match status" value="1"/>
</dbReference>
<evidence type="ECO:0000256" key="1">
    <source>
        <dbReference type="ARBA" id="ARBA00023172"/>
    </source>
</evidence>
<dbReference type="InterPro" id="IPR050090">
    <property type="entry name" value="Tyrosine_recombinase_XerCD"/>
</dbReference>
<dbReference type="GO" id="GO:0006310">
    <property type="term" value="P:DNA recombination"/>
    <property type="evidence" value="ECO:0007669"/>
    <property type="project" value="UniProtKB-KW"/>
</dbReference>
<dbReference type="InterPro" id="IPR002104">
    <property type="entry name" value="Integrase_catalytic"/>
</dbReference>
<dbReference type="EMBL" id="CP108169">
    <property type="protein sequence ID" value="WTQ71553.1"/>
    <property type="molecule type" value="Genomic_DNA"/>
</dbReference>
<gene>
    <name evidence="3" type="ORF">OG222_00020</name>
    <name evidence="4" type="ORF">OG222_36805</name>
</gene>